<name>A0A077WPA5_9FUNG</name>
<feature type="compositionally biased region" description="Polar residues" evidence="1">
    <location>
        <begin position="239"/>
        <end position="254"/>
    </location>
</feature>
<feature type="compositionally biased region" description="Polar residues" evidence="1">
    <location>
        <begin position="692"/>
        <end position="702"/>
    </location>
</feature>
<evidence type="ECO:0000313" key="2">
    <source>
        <dbReference type="EMBL" id="CDS09225.1"/>
    </source>
</evidence>
<proteinExistence type="predicted"/>
<feature type="compositionally biased region" description="Low complexity" evidence="1">
    <location>
        <begin position="586"/>
        <end position="612"/>
    </location>
</feature>
<feature type="region of interest" description="Disordered" evidence="1">
    <location>
        <begin position="226"/>
        <end position="305"/>
    </location>
</feature>
<evidence type="ECO:0000256" key="1">
    <source>
        <dbReference type="SAM" id="MobiDB-lite"/>
    </source>
</evidence>
<feature type="compositionally biased region" description="Basic residues" evidence="1">
    <location>
        <begin position="255"/>
        <end position="264"/>
    </location>
</feature>
<dbReference type="OrthoDB" id="2291078at2759"/>
<accession>A0A077WPA5</accession>
<gene>
    <name evidence="2" type="ORF">LRAMOSA10585</name>
</gene>
<feature type="region of interest" description="Disordered" evidence="1">
    <location>
        <begin position="527"/>
        <end position="612"/>
    </location>
</feature>
<dbReference type="AlphaFoldDB" id="A0A077WPA5"/>
<feature type="region of interest" description="Disordered" evidence="1">
    <location>
        <begin position="676"/>
        <end position="702"/>
    </location>
</feature>
<feature type="compositionally biased region" description="Low complexity" evidence="1">
    <location>
        <begin position="61"/>
        <end position="70"/>
    </location>
</feature>
<reference evidence="2" key="1">
    <citation type="journal article" date="2014" name="Genome Announc.">
        <title>De novo whole-genome sequence and genome annotation of Lichtheimia ramosa.</title>
        <authorList>
            <person name="Linde J."/>
            <person name="Schwartze V."/>
            <person name="Binder U."/>
            <person name="Lass-Florl C."/>
            <person name="Voigt K."/>
            <person name="Horn F."/>
        </authorList>
    </citation>
    <scope>NUCLEOTIDE SEQUENCE</scope>
    <source>
        <strain evidence="2">JMRC FSU:6197</strain>
    </source>
</reference>
<feature type="region of interest" description="Disordered" evidence="1">
    <location>
        <begin position="1"/>
        <end position="80"/>
    </location>
</feature>
<feature type="compositionally biased region" description="Basic residues" evidence="1">
    <location>
        <begin position="41"/>
        <end position="59"/>
    </location>
</feature>
<feature type="compositionally biased region" description="Polar residues" evidence="1">
    <location>
        <begin position="265"/>
        <end position="283"/>
    </location>
</feature>
<organism evidence="2">
    <name type="scientific">Lichtheimia ramosa</name>
    <dbReference type="NCBI Taxonomy" id="688394"/>
    <lineage>
        <taxon>Eukaryota</taxon>
        <taxon>Fungi</taxon>
        <taxon>Fungi incertae sedis</taxon>
        <taxon>Mucoromycota</taxon>
        <taxon>Mucoromycotina</taxon>
        <taxon>Mucoromycetes</taxon>
        <taxon>Mucorales</taxon>
        <taxon>Lichtheimiaceae</taxon>
        <taxon>Lichtheimia</taxon>
    </lineage>
</organism>
<feature type="compositionally biased region" description="Basic residues" evidence="1">
    <location>
        <begin position="226"/>
        <end position="237"/>
    </location>
</feature>
<sequence>MSGYDSANEFVRPRRRHPRNVSQDDGVSSDPYEYQQESPSRHYRKRRGHKRSVRRHPSRRQQAAAAAAWQADHEDMDDEDDAFGYPFLPFPFPPPLPHRVGHDGFYGPEEFDPYEEEAMLHLDEMGRLPPPPLPPFARFGPMMPPPPPPFHPFNMIPPPDEYFLEDDVNDDQEAISDDDYNNRPMAPAPPFMDEHVPPPGFLPPLPRLGPLPPPIPFVDQNMARLKRSRSLPTRKSRIPATSSELLHRNNSNSSRLHRKRHPSLHRTNSVSSSPGARRSTQQHEPLAHERPHAFSAPGSPVELYSPTMEDQFHDALSHQEEDQQSSPLRHSMPRRRSIHVLPSMTPHPPPPPIPMLGRRHSVYDSIGNNDMFSPQPLHHPPPMAAPPLAAMGLRHDMGDEVPSNNSSAPGTPWMPASYFSSPAMPPAPHTQPPPMMPPPSATQGGMGMLPSTFGPPMNPFMMARPPPPMPMMSMMGGNNGIPGMLEDEGFPPFGGGGNMNPMFGGGNPMMNDNMMMGQGAFGNASMHPNGSGPMDSMQHGNQRMNDRDMNGNNDFDMGGGPPSGSRANSSMGNHHHHHAETGGHHPGNNHMPPSSMMGNNSSGGAMMSPHSQQHMMMMGGGGGGGGRPPMRRKSWLGGLFGGGGEGSKAVMMDRHMWDRNNMVPLEDALGHMSIHGHGESPSSMRSFGSGLSRKSSNRISNKAQQLQRFPGIWCYRPRNMIMHQGGDEEGGGGNVWAPFSVSNQRKLHRLIDMGSGHLPSSSINLDREEKLSGTIQLIPRNMIAYHFRSLLSGRPEILDVQYIPTHDSQFVVRPEHDMAAGGGPPAGSGAGMASKLIGSMFGS</sequence>
<protein>
    <submittedName>
        <fullName evidence="2">Uncharacterized protein</fullName>
    </submittedName>
</protein>
<dbReference type="EMBL" id="LK023330">
    <property type="protein sequence ID" value="CDS09225.1"/>
    <property type="molecule type" value="Genomic_DNA"/>
</dbReference>
<feature type="region of interest" description="Disordered" evidence="1">
    <location>
        <begin position="314"/>
        <end position="333"/>
    </location>
</feature>